<feature type="repeat" description="ANK" evidence="1">
    <location>
        <begin position="448"/>
        <end position="480"/>
    </location>
</feature>
<dbReference type="PROSITE" id="PS50297">
    <property type="entry name" value="ANK_REP_REGION"/>
    <property type="match status" value="6"/>
</dbReference>
<dbReference type="VEuPathDB" id="TrichDB:TVAGG3_0085120"/>
<evidence type="ECO:0000256" key="1">
    <source>
        <dbReference type="PROSITE-ProRule" id="PRU00023"/>
    </source>
</evidence>
<sequence>MLSDNTVSPTHYNELMSTYKNYCDAFDSLYKLKTKDEKELSKIYQNIKIHLIDSYKYPPNQIITDMSNMSMYNNRYMKSYLYIVKQIFEEYHPKDINAINSVFDYLFYKEYGIVLVESNRTKFKEFESKNYTLDIHKENTIYRAIMDNDKELLISIIEKSEFDKDQRLDDTFYPYSLKGYSYLELCCYYGSVDCFKFIITKFHPEITKKCLRFSFLGGNQEILSECLKKQEPDKKCMKIAIITHNIDFVSFLRNEYNIEIDLADCGLYNNLQSFLVYLDQTNNIDTCLIYSSYFFLPSLIKYFISHGADINARDEEEETPLHKAAYSNSKETAEVLISHGADINARDKYKRTPLHKAAFSNSKETAEVLISHGADINARDEDEKTPLHNAAFSISKETAEVLISHGADINARDEHEKTPLHYAAYSNSKETAEVLISHGADINARDKYKETPLHKAAFSNSKETAEVLISYGADINARDEDEETPLHYAAYSNSKETAEVLISHGADVSDNDSDDDNDRDDDNDSYDDSY</sequence>
<dbReference type="InterPro" id="IPR002110">
    <property type="entry name" value="Ankyrin_rpt"/>
</dbReference>
<protein>
    <recommendedName>
        <fullName evidence="3">DUF3447 domain-containing protein</fullName>
    </recommendedName>
</protein>
<accession>A2FXS9</accession>
<dbReference type="Gene3D" id="1.25.40.20">
    <property type="entry name" value="Ankyrin repeat-containing domain"/>
    <property type="match status" value="1"/>
</dbReference>
<reference evidence="4" key="1">
    <citation type="submission" date="2006-10" db="EMBL/GenBank/DDBJ databases">
        <authorList>
            <person name="Amadeo P."/>
            <person name="Zhao Q."/>
            <person name="Wortman J."/>
            <person name="Fraser-Liggett C."/>
            <person name="Carlton J."/>
        </authorList>
    </citation>
    <scope>NUCLEOTIDE SEQUENCE</scope>
    <source>
        <strain evidence="4">G3</strain>
    </source>
</reference>
<reference evidence="4" key="2">
    <citation type="journal article" date="2007" name="Science">
        <title>Draft genome sequence of the sexually transmitted pathogen Trichomonas vaginalis.</title>
        <authorList>
            <person name="Carlton J.M."/>
            <person name="Hirt R.P."/>
            <person name="Silva J.C."/>
            <person name="Delcher A.L."/>
            <person name="Schatz M."/>
            <person name="Zhao Q."/>
            <person name="Wortman J.R."/>
            <person name="Bidwell S.L."/>
            <person name="Alsmark U.C.M."/>
            <person name="Besteiro S."/>
            <person name="Sicheritz-Ponten T."/>
            <person name="Noel C.J."/>
            <person name="Dacks J.B."/>
            <person name="Foster P.G."/>
            <person name="Simillion C."/>
            <person name="Van de Peer Y."/>
            <person name="Miranda-Saavedra D."/>
            <person name="Barton G.J."/>
            <person name="Westrop G.D."/>
            <person name="Mueller S."/>
            <person name="Dessi D."/>
            <person name="Fiori P.L."/>
            <person name="Ren Q."/>
            <person name="Paulsen I."/>
            <person name="Zhang H."/>
            <person name="Bastida-Corcuera F.D."/>
            <person name="Simoes-Barbosa A."/>
            <person name="Brown M.T."/>
            <person name="Hayes R.D."/>
            <person name="Mukherjee M."/>
            <person name="Okumura C.Y."/>
            <person name="Schneider R."/>
            <person name="Smith A.J."/>
            <person name="Vanacova S."/>
            <person name="Villalvazo M."/>
            <person name="Haas B.J."/>
            <person name="Pertea M."/>
            <person name="Feldblyum T.V."/>
            <person name="Utterback T.R."/>
            <person name="Shu C.L."/>
            <person name="Osoegawa K."/>
            <person name="de Jong P.J."/>
            <person name="Hrdy I."/>
            <person name="Horvathova L."/>
            <person name="Zubacova Z."/>
            <person name="Dolezal P."/>
            <person name="Malik S.B."/>
            <person name="Logsdon J.M. Jr."/>
            <person name="Henze K."/>
            <person name="Gupta A."/>
            <person name="Wang C.C."/>
            <person name="Dunne R.L."/>
            <person name="Upcroft J.A."/>
            <person name="Upcroft P."/>
            <person name="White O."/>
            <person name="Salzberg S.L."/>
            <person name="Tang P."/>
            <person name="Chiu C.-H."/>
            <person name="Lee Y.-S."/>
            <person name="Embley T.M."/>
            <person name="Coombs G.H."/>
            <person name="Mottram J.C."/>
            <person name="Tachezy J."/>
            <person name="Fraser-Liggett C.M."/>
            <person name="Johnson P.J."/>
        </authorList>
    </citation>
    <scope>NUCLEOTIDE SEQUENCE [LARGE SCALE GENOMIC DNA]</scope>
    <source>
        <strain evidence="4">G3</strain>
    </source>
</reference>
<feature type="repeat" description="ANK" evidence="1">
    <location>
        <begin position="349"/>
        <end position="381"/>
    </location>
</feature>
<dbReference type="VEuPathDB" id="TrichDB:TVAG_272220"/>
<dbReference type="PANTHER" id="PTHR24182:SF13">
    <property type="entry name" value="LD18443P"/>
    <property type="match status" value="1"/>
</dbReference>
<feature type="domain" description="DUF3447" evidence="3">
    <location>
        <begin position="202"/>
        <end position="277"/>
    </location>
</feature>
<dbReference type="SMR" id="A2FXS9"/>
<feature type="repeat" description="ANK" evidence="1">
    <location>
        <begin position="316"/>
        <end position="348"/>
    </location>
</feature>
<dbReference type="RefSeq" id="XP_001303220.1">
    <property type="nucleotide sequence ID" value="XM_001303219.1"/>
</dbReference>
<dbReference type="AlphaFoldDB" id="A2FXS9"/>
<dbReference type="PRINTS" id="PR01415">
    <property type="entry name" value="ANKYRIN"/>
</dbReference>
<evidence type="ECO:0000259" key="3">
    <source>
        <dbReference type="Pfam" id="PF11929"/>
    </source>
</evidence>
<organism evidence="4 5">
    <name type="scientific">Trichomonas vaginalis (strain ATCC PRA-98 / G3)</name>
    <dbReference type="NCBI Taxonomy" id="412133"/>
    <lineage>
        <taxon>Eukaryota</taxon>
        <taxon>Metamonada</taxon>
        <taxon>Parabasalia</taxon>
        <taxon>Trichomonadida</taxon>
        <taxon>Trichomonadidae</taxon>
        <taxon>Trichomonas</taxon>
    </lineage>
</organism>
<dbReference type="InterPro" id="IPR020683">
    <property type="entry name" value="DUF3447"/>
</dbReference>
<dbReference type="KEGG" id="tva:4747972"/>
<name>A2FXS9_TRIV3</name>
<gene>
    <name evidence="4" type="ORF">TVAG_272220</name>
</gene>
<keyword evidence="1" id="KW-0040">ANK repeat</keyword>
<dbReference type="PROSITE" id="PS50088">
    <property type="entry name" value="ANK_REPEAT"/>
    <property type="match status" value="6"/>
</dbReference>
<feature type="region of interest" description="Disordered" evidence="2">
    <location>
        <begin position="503"/>
        <end position="530"/>
    </location>
</feature>
<dbReference type="EMBL" id="DS114120">
    <property type="protein sequence ID" value="EAX90290.1"/>
    <property type="molecule type" value="Genomic_DNA"/>
</dbReference>
<dbReference type="Pfam" id="PF11929">
    <property type="entry name" value="DUF3447"/>
    <property type="match status" value="1"/>
</dbReference>
<evidence type="ECO:0000313" key="5">
    <source>
        <dbReference type="Proteomes" id="UP000001542"/>
    </source>
</evidence>
<dbReference type="eggNOG" id="KOG4177">
    <property type="taxonomic scope" value="Eukaryota"/>
</dbReference>
<evidence type="ECO:0000313" key="4">
    <source>
        <dbReference type="EMBL" id="EAX90290.1"/>
    </source>
</evidence>
<dbReference type="SMART" id="SM00248">
    <property type="entry name" value="ANK"/>
    <property type="match status" value="9"/>
</dbReference>
<feature type="repeat" description="ANK" evidence="1">
    <location>
        <begin position="382"/>
        <end position="414"/>
    </location>
</feature>
<dbReference type="Proteomes" id="UP000001542">
    <property type="component" value="Unassembled WGS sequence"/>
</dbReference>
<dbReference type="STRING" id="5722.A2FXS9"/>
<feature type="repeat" description="ANK" evidence="1">
    <location>
        <begin position="415"/>
        <end position="447"/>
    </location>
</feature>
<dbReference type="Pfam" id="PF13637">
    <property type="entry name" value="Ank_4"/>
    <property type="match status" value="1"/>
</dbReference>
<dbReference type="InterPro" id="IPR036770">
    <property type="entry name" value="Ankyrin_rpt-contain_sf"/>
</dbReference>
<dbReference type="Pfam" id="PF12796">
    <property type="entry name" value="Ank_2"/>
    <property type="match status" value="2"/>
</dbReference>
<dbReference type="InParanoid" id="A2FXS9"/>
<dbReference type="SUPFAM" id="SSF48403">
    <property type="entry name" value="Ankyrin repeat"/>
    <property type="match status" value="1"/>
</dbReference>
<proteinExistence type="predicted"/>
<feature type="repeat" description="ANK" evidence="1">
    <location>
        <begin position="481"/>
        <end position="513"/>
    </location>
</feature>
<evidence type="ECO:0000256" key="2">
    <source>
        <dbReference type="SAM" id="MobiDB-lite"/>
    </source>
</evidence>
<feature type="compositionally biased region" description="Acidic residues" evidence="2">
    <location>
        <begin position="509"/>
        <end position="530"/>
    </location>
</feature>
<dbReference type="PANTHER" id="PTHR24182">
    <property type="entry name" value="ANKYRIN REPEAT AND SOCS BOX CONTAINING 4"/>
    <property type="match status" value="1"/>
</dbReference>
<keyword evidence="5" id="KW-1185">Reference proteome</keyword>